<keyword evidence="3" id="KW-1185">Reference proteome</keyword>
<protein>
    <recommendedName>
        <fullName evidence="4">MetA-pathway of phenol degradation</fullName>
    </recommendedName>
</protein>
<dbReference type="OrthoDB" id="8004182at2"/>
<dbReference type="EMBL" id="FOPM01000015">
    <property type="protein sequence ID" value="SFG89523.1"/>
    <property type="molecule type" value="Genomic_DNA"/>
</dbReference>
<accession>A0A1I2VK90</accession>
<reference evidence="3" key="1">
    <citation type="submission" date="2016-10" db="EMBL/GenBank/DDBJ databases">
        <authorList>
            <person name="Varghese N."/>
            <person name="Submissions S."/>
        </authorList>
    </citation>
    <scope>NUCLEOTIDE SEQUENCE [LARGE SCALE GENOMIC DNA]</scope>
    <source>
        <strain evidence="3">Gh-105</strain>
    </source>
</reference>
<keyword evidence="1" id="KW-0732">Signal</keyword>
<dbReference type="Proteomes" id="UP000199229">
    <property type="component" value="Unassembled WGS sequence"/>
</dbReference>
<evidence type="ECO:0000313" key="2">
    <source>
        <dbReference type="EMBL" id="SFG89523.1"/>
    </source>
</evidence>
<dbReference type="STRING" id="582675.SAMN05192565_11595"/>
<name>A0A1I2VK90_9HYPH</name>
<feature type="chain" id="PRO_5011572302" description="MetA-pathway of phenol degradation" evidence="1">
    <location>
        <begin position="34"/>
        <end position="311"/>
    </location>
</feature>
<evidence type="ECO:0000313" key="3">
    <source>
        <dbReference type="Proteomes" id="UP000199229"/>
    </source>
</evidence>
<proteinExistence type="predicted"/>
<sequence>MSRPVLPYHPRSLPRALLFAIALAGAGMVEARAAGGDAPDTVDTENLFGFTEGTDTGKKGEQEIVVDAIGRFSKRRGGPGMSGYGAAEPIVSYQIDPTDEFSIEPGLQFEARDTRNIAGVPNKRLGTFNGGSVELKYQFHTRSDDAPFGIALQAEPLFSRVTPIEGQGADVFSMDTRLMVDARLIPDRLWAGVNLIYDPSVARLKGAGETDRSSNLSLSGTVMARITDTLFLGPELRALRAYDGAFLNRFLGHAVFAGPVLHYQVSKKGFLTVAYATQLIGHDRSQAFADRAFNLTQFARHNLRIRFGIDF</sequence>
<dbReference type="AlphaFoldDB" id="A0A1I2VK90"/>
<evidence type="ECO:0000256" key="1">
    <source>
        <dbReference type="SAM" id="SignalP"/>
    </source>
</evidence>
<evidence type="ECO:0008006" key="4">
    <source>
        <dbReference type="Google" id="ProtNLM"/>
    </source>
</evidence>
<gene>
    <name evidence="2" type="ORF">SAMN05192565_11595</name>
</gene>
<dbReference type="RefSeq" id="WP_091972766.1">
    <property type="nucleotide sequence ID" value="NZ_FOPM01000015.1"/>
</dbReference>
<feature type="signal peptide" evidence="1">
    <location>
        <begin position="1"/>
        <end position="33"/>
    </location>
</feature>
<organism evidence="2 3">
    <name type="scientific">Methylobacterium gossipiicola</name>
    <dbReference type="NCBI Taxonomy" id="582675"/>
    <lineage>
        <taxon>Bacteria</taxon>
        <taxon>Pseudomonadati</taxon>
        <taxon>Pseudomonadota</taxon>
        <taxon>Alphaproteobacteria</taxon>
        <taxon>Hyphomicrobiales</taxon>
        <taxon>Methylobacteriaceae</taxon>
        <taxon>Methylobacterium</taxon>
    </lineage>
</organism>